<feature type="compositionally biased region" description="Polar residues" evidence="2">
    <location>
        <begin position="176"/>
        <end position="189"/>
    </location>
</feature>
<evidence type="ECO:0000256" key="2">
    <source>
        <dbReference type="SAM" id="MobiDB-lite"/>
    </source>
</evidence>
<reference evidence="3 4" key="1">
    <citation type="submission" date="2021-04" db="EMBL/GenBank/DDBJ databases">
        <authorList>
            <consortium name="Wellcome Sanger Institute Data Sharing"/>
        </authorList>
    </citation>
    <scope>NUCLEOTIDE SEQUENCE [LARGE SCALE GENOMIC DNA]</scope>
</reference>
<dbReference type="PANTHER" id="PTHR28671:SF3">
    <property type="entry name" value="COILED-COIL DOMAIN-CONTAINING PROTEIN 169"/>
    <property type="match status" value="1"/>
</dbReference>
<accession>A0AAQ6INL8</accession>
<dbReference type="Ensembl" id="ENSATET00000073828.1">
    <property type="protein sequence ID" value="ENSATEP00000076969.1"/>
    <property type="gene ID" value="ENSATEG00000030622.1"/>
</dbReference>
<feature type="compositionally biased region" description="Gly residues" evidence="2">
    <location>
        <begin position="222"/>
        <end position="234"/>
    </location>
</feature>
<keyword evidence="1" id="KW-0175">Coiled coil</keyword>
<organism evidence="3 4">
    <name type="scientific">Anabas testudineus</name>
    <name type="common">Climbing perch</name>
    <name type="synonym">Anthias testudineus</name>
    <dbReference type="NCBI Taxonomy" id="64144"/>
    <lineage>
        <taxon>Eukaryota</taxon>
        <taxon>Metazoa</taxon>
        <taxon>Chordata</taxon>
        <taxon>Craniata</taxon>
        <taxon>Vertebrata</taxon>
        <taxon>Euteleostomi</taxon>
        <taxon>Actinopterygii</taxon>
        <taxon>Neopterygii</taxon>
        <taxon>Teleostei</taxon>
        <taxon>Neoteleostei</taxon>
        <taxon>Acanthomorphata</taxon>
        <taxon>Anabantaria</taxon>
        <taxon>Anabantiformes</taxon>
        <taxon>Anabantoidei</taxon>
        <taxon>Anabantidae</taxon>
        <taxon>Anabas</taxon>
    </lineage>
</organism>
<feature type="coiled-coil region" evidence="1">
    <location>
        <begin position="77"/>
        <end position="133"/>
    </location>
</feature>
<keyword evidence="4" id="KW-1185">Reference proteome</keyword>
<name>A0AAQ6INL8_ANATE</name>
<feature type="region of interest" description="Disordered" evidence="2">
    <location>
        <begin position="176"/>
        <end position="261"/>
    </location>
</feature>
<dbReference type="AlphaFoldDB" id="A0AAQ6INL8"/>
<reference evidence="3" key="2">
    <citation type="submission" date="2025-08" db="UniProtKB">
        <authorList>
            <consortium name="Ensembl"/>
        </authorList>
    </citation>
    <scope>IDENTIFICATION</scope>
</reference>
<evidence type="ECO:0000313" key="4">
    <source>
        <dbReference type="Proteomes" id="UP000265040"/>
    </source>
</evidence>
<dbReference type="InterPro" id="IPR028022">
    <property type="entry name" value="DUF4600"/>
</dbReference>
<dbReference type="GeneTree" id="ENSGT00940000165436"/>
<feature type="compositionally biased region" description="Basic residues" evidence="2">
    <location>
        <begin position="190"/>
        <end position="202"/>
    </location>
</feature>
<evidence type="ECO:0000313" key="3">
    <source>
        <dbReference type="Ensembl" id="ENSATEP00000076969.1"/>
    </source>
</evidence>
<dbReference type="PANTHER" id="PTHR28671">
    <property type="entry name" value="COILED-COIL DOMAIN-CONTAINING PROTEIN 169"/>
    <property type="match status" value="1"/>
</dbReference>
<dbReference type="Proteomes" id="UP000265040">
    <property type="component" value="Chromosome 14"/>
</dbReference>
<reference evidence="3" key="3">
    <citation type="submission" date="2025-09" db="UniProtKB">
        <authorList>
            <consortium name="Ensembl"/>
        </authorList>
    </citation>
    <scope>IDENTIFICATION</scope>
</reference>
<feature type="coiled-coil region" evidence="1">
    <location>
        <begin position="21"/>
        <end position="48"/>
    </location>
</feature>
<sequence length="261" mass="30286">MSRWEFFRNMTGESDYCKYDLAGLQAELEREREMKEMLEESVSDLRSTMCELQERLHSVDGEENEWKTRYETQMELNGQLERQISVIHERLEDLRGNPVDRLASIRSYDDMPVETLRQCLKLLTEEKSDLQSQLRDCHLRIEQEGKAFHKTNDERRAFLSEIAKLSSTVEVQRRQYFTQPQRATQSKQRSSVRHSTHRGKQTSRKEEADSLKGKEREEDGGGVHAKGGGGGGGATAERREEKKTQRGSRLPTLDHCLKHNS</sequence>
<proteinExistence type="predicted"/>
<protein>
    <submittedName>
        <fullName evidence="3">Coiled-coil domain containing 169</fullName>
    </submittedName>
</protein>
<feature type="compositionally biased region" description="Basic and acidic residues" evidence="2">
    <location>
        <begin position="203"/>
        <end position="221"/>
    </location>
</feature>
<evidence type="ECO:0000256" key="1">
    <source>
        <dbReference type="SAM" id="Coils"/>
    </source>
</evidence>
<dbReference type="Pfam" id="PF15372">
    <property type="entry name" value="DUF4600"/>
    <property type="match status" value="1"/>
</dbReference>